<dbReference type="RefSeq" id="WP_337558282.1">
    <property type="nucleotide sequence ID" value="NZ_JAYBUO010000026.1"/>
</dbReference>
<proteinExistence type="predicted"/>
<dbReference type="EMBL" id="MNQR01000009">
    <property type="protein sequence ID" value="OKZ12125.1"/>
    <property type="molecule type" value="Genomic_DNA"/>
</dbReference>
<sequence>MEDIKNIQYLLRDINIVRKKFEEREKNEDNFNMFTILRKESDEVYLHSRFLSALLDPNGPHRLGTIFLNSFLDRIESDFEYDEKSLEVYPNNLNRSEYKEIDICFIDRVAKKAVMVENKIYHEDTNHEDKGQLENYYGRLIEEDKIPEDGIEVYYLTLDGHEPSEDSVKLSGKYPKLQDKVKCISYSVEILEWLRTIVKECYNKPSLRESIIQYIKIVENMTNNDISIDERKEITSLIGMNEDNLLSAKLLIDNFNHVKWHTTYDFCNELESELRNRGFEILHKPVEDEITNLVHGGPIKRKVDLVFTIRKGEIPVWIRADFTDWLYWGVCNDKEDTVKVSKEISSKIKSFVSDNNDFTQEDIWLCWKYFGESDNEKIYFPDFSEEGTFRLISPQYRKMMIQRLVNEIEAFINEVLKY</sequence>
<evidence type="ECO:0000313" key="2">
    <source>
        <dbReference type="Proteomes" id="UP000186685"/>
    </source>
</evidence>
<evidence type="ECO:0000313" key="1">
    <source>
        <dbReference type="EMBL" id="OKZ12125.1"/>
    </source>
</evidence>
<evidence type="ECO:0008006" key="3">
    <source>
        <dbReference type="Google" id="ProtNLM"/>
    </source>
</evidence>
<dbReference type="AlphaFoldDB" id="A0A854C3T5"/>
<dbReference type="Pfam" id="PF14281">
    <property type="entry name" value="PDDEXK_4"/>
    <property type="match status" value="1"/>
</dbReference>
<dbReference type="Proteomes" id="UP000186685">
    <property type="component" value="Unassembled WGS sequence"/>
</dbReference>
<gene>
    <name evidence="1" type="ORF">BHV76_02555</name>
</gene>
<organism evidence="1 2">
    <name type="scientific">Phocaeicola plebeius</name>
    <dbReference type="NCBI Taxonomy" id="310297"/>
    <lineage>
        <taxon>Bacteria</taxon>
        <taxon>Pseudomonadati</taxon>
        <taxon>Bacteroidota</taxon>
        <taxon>Bacteroidia</taxon>
        <taxon>Bacteroidales</taxon>
        <taxon>Bacteroidaceae</taxon>
        <taxon>Phocaeicola</taxon>
    </lineage>
</organism>
<comment type="caution">
    <text evidence="1">The sequence shown here is derived from an EMBL/GenBank/DDBJ whole genome shotgun (WGS) entry which is preliminary data.</text>
</comment>
<dbReference type="InterPro" id="IPR029470">
    <property type="entry name" value="PDDEXK_4"/>
</dbReference>
<name>A0A854C3T5_9BACT</name>
<accession>A0A854C3T5</accession>
<protein>
    <recommendedName>
        <fullName evidence="3">PD-(D/E)XK nuclease family protein</fullName>
    </recommendedName>
</protein>
<reference evidence="1 2" key="1">
    <citation type="journal article" date="2016" name="Nat. Biotechnol.">
        <title>Measurement of bacterial replication rates in microbial communities.</title>
        <authorList>
            <person name="Brown C.T."/>
            <person name="Olm M.R."/>
            <person name="Thomas B.C."/>
            <person name="Banfield J.F."/>
        </authorList>
    </citation>
    <scope>NUCLEOTIDE SEQUENCE [LARGE SCALE GENOMIC DNA]</scope>
    <source>
        <strain evidence="1">45_130</strain>
    </source>
</reference>